<feature type="compositionally biased region" description="Gly residues" evidence="1">
    <location>
        <begin position="288"/>
        <end position="349"/>
    </location>
</feature>
<keyword evidence="2" id="KW-1133">Transmembrane helix</keyword>
<evidence type="ECO:0000259" key="3">
    <source>
        <dbReference type="Pfam" id="PF20568"/>
    </source>
</evidence>
<accession>A0A7G7MCS6</accession>
<dbReference type="AlphaFoldDB" id="A0A7G7MCS6"/>
<feature type="compositionally biased region" description="Acidic residues" evidence="1">
    <location>
        <begin position="273"/>
        <end position="287"/>
    </location>
</feature>
<organism evidence="4 5">
    <name type="scientific">Pseudonocardia petroleophila</name>
    <dbReference type="NCBI Taxonomy" id="37331"/>
    <lineage>
        <taxon>Bacteria</taxon>
        <taxon>Bacillati</taxon>
        <taxon>Actinomycetota</taxon>
        <taxon>Actinomycetes</taxon>
        <taxon>Pseudonocardiales</taxon>
        <taxon>Pseudonocardiaceae</taxon>
        <taxon>Pseudonocardia</taxon>
    </lineage>
</organism>
<gene>
    <name evidence="4" type="ORF">H6H00_20440</name>
</gene>
<keyword evidence="5" id="KW-1185">Reference proteome</keyword>
<dbReference type="RefSeq" id="WP_185717349.1">
    <property type="nucleotide sequence ID" value="NZ_BAAAWI010000001.1"/>
</dbReference>
<keyword evidence="2" id="KW-0472">Membrane</keyword>
<dbReference type="EMBL" id="CP060131">
    <property type="protein sequence ID" value="QNG50587.1"/>
    <property type="molecule type" value="Genomic_DNA"/>
</dbReference>
<dbReference type="Proteomes" id="UP000515728">
    <property type="component" value="Chromosome"/>
</dbReference>
<evidence type="ECO:0000313" key="5">
    <source>
        <dbReference type="Proteomes" id="UP000515728"/>
    </source>
</evidence>
<feature type="compositionally biased region" description="Polar residues" evidence="1">
    <location>
        <begin position="1"/>
        <end position="14"/>
    </location>
</feature>
<protein>
    <recommendedName>
        <fullName evidence="3">DUF6777 domain-containing protein</fullName>
    </recommendedName>
</protein>
<name>A0A7G7MCS6_9PSEU</name>
<evidence type="ECO:0000313" key="4">
    <source>
        <dbReference type="EMBL" id="QNG50587.1"/>
    </source>
</evidence>
<feature type="region of interest" description="Disordered" evidence="1">
    <location>
        <begin position="1"/>
        <end position="35"/>
    </location>
</feature>
<evidence type="ECO:0000256" key="1">
    <source>
        <dbReference type="SAM" id="MobiDB-lite"/>
    </source>
</evidence>
<evidence type="ECO:0000256" key="2">
    <source>
        <dbReference type="SAM" id="Phobius"/>
    </source>
</evidence>
<feature type="transmembrane region" description="Helical" evidence="2">
    <location>
        <begin position="44"/>
        <end position="65"/>
    </location>
</feature>
<dbReference type="KEGG" id="ppel:H6H00_20440"/>
<proteinExistence type="predicted"/>
<feature type="region of interest" description="Disordered" evidence="1">
    <location>
        <begin position="257"/>
        <end position="349"/>
    </location>
</feature>
<reference evidence="4 5" key="1">
    <citation type="submission" date="2020-08" db="EMBL/GenBank/DDBJ databases">
        <authorList>
            <person name="Mo P."/>
        </authorList>
    </citation>
    <scope>NUCLEOTIDE SEQUENCE [LARGE SCALE GENOMIC DNA]</scope>
    <source>
        <strain evidence="4 5">CGMCC 4.1532</strain>
    </source>
</reference>
<sequence length="349" mass="34360">MRSTGSAAERTSTLALPRDDSLHDTALPRADAGQRRRNPMYGRMVTTAAVAGLIFGYAATAAWTIGPMSEAAEYTVADDVRAEPADERGGSPFALMAVEPTETSAAPARGAVSGDTPGLYGGTSQNACDRAAMVAFLEQNADRADAFAAVESIDAAGIAEYVGGLTPVTLRTDTAVTNHGFADGMVTSLQAVLQAGTAVMVDRFGVPQVRCYCGNPLASPADTDAGIAYSGRVWSDLAADRVDVITPAHAPVDEFTLVTPTHDAIDRPAGSGGDEDAESDSGYDDGADGNGGDGSGGSGDGGGGSGGNGNGGGNNGGGNGDGGGNGGGGGGNGGDGNGLIRIGGVGVGV</sequence>
<keyword evidence="2" id="KW-0812">Transmembrane</keyword>
<feature type="domain" description="DUF6777" evidence="3">
    <location>
        <begin position="111"/>
        <end position="268"/>
    </location>
</feature>
<dbReference type="Pfam" id="PF20568">
    <property type="entry name" value="DUF6777"/>
    <property type="match status" value="1"/>
</dbReference>
<dbReference type="InterPro" id="IPR046704">
    <property type="entry name" value="DUF6777"/>
</dbReference>